<protein>
    <submittedName>
        <fullName evidence="2">WG repeat-containing protein</fullName>
    </submittedName>
</protein>
<evidence type="ECO:0000313" key="5">
    <source>
        <dbReference type="Proteomes" id="UP000260780"/>
    </source>
</evidence>
<reference evidence="5 6" key="1">
    <citation type="submission" date="2018-08" db="EMBL/GenBank/DDBJ databases">
        <title>A genome reference for cultivated species of the human gut microbiota.</title>
        <authorList>
            <person name="Zou Y."/>
            <person name="Xue W."/>
            <person name="Luo G."/>
        </authorList>
    </citation>
    <scope>NUCLEOTIDE SEQUENCE [LARGE SCALE GENOMIC DNA]</scope>
    <source>
        <strain evidence="3 8">AF24-16AC</strain>
        <strain evidence="4 7">AM17-44</strain>
        <strain evidence="2 5">OM08-14</strain>
        <strain evidence="1 6">TF10-3AC</strain>
    </source>
</reference>
<dbReference type="PANTHER" id="PTHR37841:SF1">
    <property type="entry name" value="DUF3298 DOMAIN-CONTAINING PROTEIN"/>
    <property type="match status" value="1"/>
</dbReference>
<comment type="caution">
    <text evidence="2">The sequence shown here is derived from an EMBL/GenBank/DDBJ whole genome shotgun (WGS) entry which is preliminary data.</text>
</comment>
<evidence type="ECO:0000313" key="6">
    <source>
        <dbReference type="Proteomes" id="UP000260862"/>
    </source>
</evidence>
<evidence type="ECO:0000313" key="4">
    <source>
        <dbReference type="EMBL" id="RHH43046.1"/>
    </source>
</evidence>
<dbReference type="AlphaFoldDB" id="A0A3E4WGR2"/>
<organism evidence="2 5">
    <name type="scientific">Phocaeicola plebeius</name>
    <dbReference type="NCBI Taxonomy" id="310297"/>
    <lineage>
        <taxon>Bacteria</taxon>
        <taxon>Pseudomonadati</taxon>
        <taxon>Bacteroidota</taxon>
        <taxon>Bacteroidia</taxon>
        <taxon>Bacteroidales</taxon>
        <taxon>Bacteroidaceae</taxon>
        <taxon>Phocaeicola</taxon>
    </lineage>
</organism>
<dbReference type="Proteomes" id="UP000260780">
    <property type="component" value="Unassembled WGS sequence"/>
</dbReference>
<dbReference type="InterPro" id="IPR032774">
    <property type="entry name" value="WG_beta_rep"/>
</dbReference>
<dbReference type="Proteomes" id="UP000285750">
    <property type="component" value="Unassembled WGS sequence"/>
</dbReference>
<evidence type="ECO:0000313" key="2">
    <source>
        <dbReference type="EMBL" id="RGM41426.1"/>
    </source>
</evidence>
<sequence>MKIYKTPPQLLAKSYIGTTGRTVHETCYGSQEGRIAKLKAKGIGLLVNQELLNGYDCYLCPVIQNGKIGFINSYAEIVIQPQYDNITGEFTSPESMIVVCKDNKWGVLNTDGLEMLMGEYRSISLVGTQYAIVMNSEYQRGIIEVLTKKMTIPFGEYDSLDYYNNLLIARKKLLKGLITPTGNLLTLIQYKWISGVEYGLLRVIIEEKTDDTVIKRWGLIDTQGNEILPAIYDNISPVRSNGSLVYAVKDNKTIKFDISNLTQRTNIK</sequence>
<accession>A0A3E4WGR2</accession>
<evidence type="ECO:0000313" key="7">
    <source>
        <dbReference type="Proteomes" id="UP000284998"/>
    </source>
</evidence>
<dbReference type="EMBL" id="QRJS01000025">
    <property type="protein sequence ID" value="RHH43046.1"/>
    <property type="molecule type" value="Genomic_DNA"/>
</dbReference>
<dbReference type="Proteomes" id="UP000260862">
    <property type="component" value="Unassembled WGS sequence"/>
</dbReference>
<dbReference type="Pfam" id="PF14903">
    <property type="entry name" value="WG_beta_rep"/>
    <property type="match status" value="2"/>
</dbReference>
<dbReference type="RefSeq" id="WP_117671707.1">
    <property type="nucleotide sequence ID" value="NZ_CABOGR010000009.1"/>
</dbReference>
<dbReference type="EMBL" id="QRUY01000007">
    <property type="protein sequence ID" value="RGS09143.1"/>
    <property type="molecule type" value="Genomic_DNA"/>
</dbReference>
<dbReference type="PANTHER" id="PTHR37841">
    <property type="entry name" value="GLR2918 PROTEIN"/>
    <property type="match status" value="1"/>
</dbReference>
<gene>
    <name evidence="4" type="ORF">DW204_10265</name>
    <name evidence="3" type="ORF">DWY14_04965</name>
    <name evidence="2" type="ORF">DXC17_05210</name>
    <name evidence="1" type="ORF">DXD04_05915</name>
</gene>
<dbReference type="EMBL" id="QSTF01000008">
    <property type="protein sequence ID" value="RGM41426.1"/>
    <property type="molecule type" value="Genomic_DNA"/>
</dbReference>
<name>A0A3E4WGR2_9BACT</name>
<proteinExistence type="predicted"/>
<dbReference type="Proteomes" id="UP000284998">
    <property type="component" value="Unassembled WGS sequence"/>
</dbReference>
<evidence type="ECO:0000313" key="3">
    <source>
        <dbReference type="EMBL" id="RGS09143.1"/>
    </source>
</evidence>
<keyword evidence="6" id="KW-1185">Reference proteome</keyword>
<evidence type="ECO:0000313" key="1">
    <source>
        <dbReference type="EMBL" id="RGK56595.1"/>
    </source>
</evidence>
<dbReference type="EMBL" id="QSQT01000009">
    <property type="protein sequence ID" value="RGK56595.1"/>
    <property type="molecule type" value="Genomic_DNA"/>
</dbReference>
<evidence type="ECO:0000313" key="8">
    <source>
        <dbReference type="Proteomes" id="UP000285750"/>
    </source>
</evidence>